<evidence type="ECO:0000313" key="3">
    <source>
        <dbReference type="Proteomes" id="UP000305887"/>
    </source>
</evidence>
<dbReference type="AlphaFoldDB" id="A0A5C4MT78"/>
<evidence type="ECO:0000313" key="2">
    <source>
        <dbReference type="EMBL" id="TNC48545.1"/>
    </source>
</evidence>
<proteinExistence type="predicted"/>
<feature type="domain" description="DUF6894" evidence="1">
    <location>
        <begin position="3"/>
        <end position="70"/>
    </location>
</feature>
<dbReference type="InterPro" id="IPR054189">
    <property type="entry name" value="DUF6894"/>
</dbReference>
<dbReference type="EMBL" id="VDFU01000016">
    <property type="protein sequence ID" value="TNC48545.1"/>
    <property type="molecule type" value="Genomic_DNA"/>
</dbReference>
<dbReference type="RefSeq" id="WP_139077569.1">
    <property type="nucleotide sequence ID" value="NZ_VDFU01000016.1"/>
</dbReference>
<dbReference type="Pfam" id="PF21834">
    <property type="entry name" value="DUF6894"/>
    <property type="match status" value="1"/>
</dbReference>
<name>A0A5C4MT78_9RHOB</name>
<sequence>MPRYFFNLEGLPNPEDEGGTVLAGPEQARSAAVTHAGGMLRDIDGQFWSAPERRLRVTDEQGGTVCTLSIKGTAASPRAESRGAVVRH</sequence>
<dbReference type="OrthoDB" id="7867504at2"/>
<accession>A0A5C4MT78</accession>
<comment type="caution">
    <text evidence="2">The sequence shown here is derived from an EMBL/GenBank/DDBJ whole genome shotgun (WGS) entry which is preliminary data.</text>
</comment>
<organism evidence="2 3">
    <name type="scientific">Rubellimicrobium rubrum</name>
    <dbReference type="NCBI Taxonomy" id="2585369"/>
    <lineage>
        <taxon>Bacteria</taxon>
        <taxon>Pseudomonadati</taxon>
        <taxon>Pseudomonadota</taxon>
        <taxon>Alphaproteobacteria</taxon>
        <taxon>Rhodobacterales</taxon>
        <taxon>Roseobacteraceae</taxon>
        <taxon>Rubellimicrobium</taxon>
    </lineage>
</organism>
<keyword evidence="3" id="KW-1185">Reference proteome</keyword>
<dbReference type="Proteomes" id="UP000305887">
    <property type="component" value="Unassembled WGS sequence"/>
</dbReference>
<protein>
    <recommendedName>
        <fullName evidence="1">DUF6894 domain-containing protein</fullName>
    </recommendedName>
</protein>
<evidence type="ECO:0000259" key="1">
    <source>
        <dbReference type="Pfam" id="PF21834"/>
    </source>
</evidence>
<gene>
    <name evidence="2" type="ORF">FHG66_13420</name>
</gene>
<reference evidence="2 3" key="1">
    <citation type="submission" date="2019-06" db="EMBL/GenBank/DDBJ databases">
        <title>YIM 131921 draft genome.</title>
        <authorList>
            <person name="Jiang L."/>
        </authorList>
    </citation>
    <scope>NUCLEOTIDE SEQUENCE [LARGE SCALE GENOMIC DNA]</scope>
    <source>
        <strain evidence="2 3">YIM 131921</strain>
    </source>
</reference>